<dbReference type="Pfam" id="PF20235">
    <property type="entry name" value="PIR2-like_helical"/>
    <property type="match status" value="1"/>
</dbReference>
<reference evidence="3" key="2">
    <citation type="submission" date="2021-12" db="EMBL/GenBank/DDBJ databases">
        <title>Resequencing data analysis of finger millet.</title>
        <authorList>
            <person name="Hatakeyama M."/>
            <person name="Aluri S."/>
            <person name="Balachadran M.T."/>
            <person name="Sivarajan S.R."/>
            <person name="Poveda L."/>
            <person name="Shimizu-Inatsugi R."/>
            <person name="Schlapbach R."/>
            <person name="Sreeman S.M."/>
            <person name="Shimizu K.K."/>
        </authorList>
    </citation>
    <scope>NUCLEOTIDE SEQUENCE</scope>
</reference>
<feature type="domain" description="PIR2-like helical" evidence="2">
    <location>
        <begin position="105"/>
        <end position="168"/>
    </location>
</feature>
<evidence type="ECO:0000256" key="1">
    <source>
        <dbReference type="SAM" id="MobiDB-lite"/>
    </source>
</evidence>
<proteinExistence type="predicted"/>
<accession>A0AAV5BDL4</accession>
<dbReference type="PANTHER" id="PTHR33120:SF53">
    <property type="entry name" value="OS03G0697833 PROTEIN"/>
    <property type="match status" value="1"/>
</dbReference>
<name>A0AAV5BDL4_ELECO</name>
<evidence type="ECO:0000259" key="2">
    <source>
        <dbReference type="Pfam" id="PF20235"/>
    </source>
</evidence>
<evidence type="ECO:0000313" key="3">
    <source>
        <dbReference type="EMBL" id="GJM84856.1"/>
    </source>
</evidence>
<dbReference type="EMBL" id="BQKI01000001">
    <property type="protein sequence ID" value="GJM84856.1"/>
    <property type="molecule type" value="Genomic_DNA"/>
</dbReference>
<sequence length="187" mass="20600">MRDQRDSLTAATEQTRSSTFLFPWRGRVDRHVAGAEEVHRARGTPFGAAATALAAPDPLPSGRKRRGRETMTDGVLCPRVSVDALPRGNYSSESVGHHKSVVMDYIHGYYKEALNRLTASLISVVDEAGFCFGFLDPVSNIIVNTAAFNGAPSQAKKEANQEGESPSNKRKRSREENWQQESRGYFG</sequence>
<dbReference type="InterPro" id="IPR046527">
    <property type="entry name" value="PIR2-like_helical"/>
</dbReference>
<feature type="region of interest" description="Disordered" evidence="1">
    <location>
        <begin position="151"/>
        <end position="187"/>
    </location>
</feature>
<reference evidence="3" key="1">
    <citation type="journal article" date="2018" name="DNA Res.">
        <title>Multiple hybrid de novo genome assembly of finger millet, an orphan allotetraploid crop.</title>
        <authorList>
            <person name="Hatakeyama M."/>
            <person name="Aluri S."/>
            <person name="Balachadran M.T."/>
            <person name="Sivarajan S.R."/>
            <person name="Patrignani A."/>
            <person name="Gruter S."/>
            <person name="Poveda L."/>
            <person name="Shimizu-Inatsugi R."/>
            <person name="Baeten J."/>
            <person name="Francoijs K.J."/>
            <person name="Nataraja K.N."/>
            <person name="Reddy Y.A.N."/>
            <person name="Phadnis S."/>
            <person name="Ravikumar R.L."/>
            <person name="Schlapbach R."/>
            <person name="Sreeman S.M."/>
            <person name="Shimizu K.K."/>
        </authorList>
    </citation>
    <scope>NUCLEOTIDE SEQUENCE</scope>
</reference>
<dbReference type="Proteomes" id="UP001054889">
    <property type="component" value="Unassembled WGS sequence"/>
</dbReference>
<gene>
    <name evidence="3" type="primary">ga00566</name>
    <name evidence="3" type="ORF">PR202_ga00566</name>
</gene>
<comment type="caution">
    <text evidence="3">The sequence shown here is derived from an EMBL/GenBank/DDBJ whole genome shotgun (WGS) entry which is preliminary data.</text>
</comment>
<protein>
    <recommendedName>
        <fullName evidence="2">PIR2-like helical domain-containing protein</fullName>
    </recommendedName>
</protein>
<evidence type="ECO:0000313" key="4">
    <source>
        <dbReference type="Proteomes" id="UP001054889"/>
    </source>
</evidence>
<organism evidence="3 4">
    <name type="scientific">Eleusine coracana subsp. coracana</name>
    <dbReference type="NCBI Taxonomy" id="191504"/>
    <lineage>
        <taxon>Eukaryota</taxon>
        <taxon>Viridiplantae</taxon>
        <taxon>Streptophyta</taxon>
        <taxon>Embryophyta</taxon>
        <taxon>Tracheophyta</taxon>
        <taxon>Spermatophyta</taxon>
        <taxon>Magnoliopsida</taxon>
        <taxon>Liliopsida</taxon>
        <taxon>Poales</taxon>
        <taxon>Poaceae</taxon>
        <taxon>PACMAD clade</taxon>
        <taxon>Chloridoideae</taxon>
        <taxon>Cynodonteae</taxon>
        <taxon>Eleusininae</taxon>
        <taxon>Eleusine</taxon>
    </lineage>
</organism>
<dbReference type="PANTHER" id="PTHR33120">
    <property type="entry name" value="EXPRESSED PROTEIN-RELATED"/>
    <property type="match status" value="1"/>
</dbReference>
<keyword evidence="4" id="KW-1185">Reference proteome</keyword>
<dbReference type="AlphaFoldDB" id="A0AAV5BDL4"/>